<dbReference type="AlphaFoldDB" id="A0A927CSQ2"/>
<dbReference type="Proteomes" id="UP000602076">
    <property type="component" value="Unassembled WGS sequence"/>
</dbReference>
<evidence type="ECO:0000313" key="1">
    <source>
        <dbReference type="EMBL" id="MBD3107178.1"/>
    </source>
</evidence>
<dbReference type="InterPro" id="IPR008767">
    <property type="entry name" value="Phage_SPP1_head-tail_adaptor"/>
</dbReference>
<organism evidence="1 2">
    <name type="scientific">Peribacillus faecalis</name>
    <dbReference type="NCBI Taxonomy" id="2772559"/>
    <lineage>
        <taxon>Bacteria</taxon>
        <taxon>Bacillati</taxon>
        <taxon>Bacillota</taxon>
        <taxon>Bacilli</taxon>
        <taxon>Bacillales</taxon>
        <taxon>Bacillaceae</taxon>
        <taxon>Peribacillus</taxon>
    </lineage>
</organism>
<dbReference type="Gene3D" id="2.40.10.270">
    <property type="entry name" value="Bacteriophage SPP1 head-tail adaptor protein"/>
    <property type="match status" value="1"/>
</dbReference>
<dbReference type="Pfam" id="PF05521">
    <property type="entry name" value="Phage_HCP"/>
    <property type="match status" value="1"/>
</dbReference>
<dbReference type="InterPro" id="IPR038666">
    <property type="entry name" value="SSP1_head-tail_sf"/>
</dbReference>
<gene>
    <name evidence="1" type="ORF">IEO70_02195</name>
</gene>
<proteinExistence type="predicted"/>
<dbReference type="EMBL" id="JACXSI010000003">
    <property type="protein sequence ID" value="MBD3107178.1"/>
    <property type="molecule type" value="Genomic_DNA"/>
</dbReference>
<evidence type="ECO:0000313" key="2">
    <source>
        <dbReference type="Proteomes" id="UP000602076"/>
    </source>
</evidence>
<name>A0A927CSQ2_9BACI</name>
<comment type="caution">
    <text evidence="1">The sequence shown here is derived from an EMBL/GenBank/DDBJ whole genome shotgun (WGS) entry which is preliminary data.</text>
</comment>
<protein>
    <submittedName>
        <fullName evidence="1">Head-tail adaptor protein</fullName>
    </submittedName>
</protein>
<accession>A0A927CSQ2</accession>
<keyword evidence="2" id="KW-1185">Reference proteome</keyword>
<dbReference type="RefSeq" id="WP_190996726.1">
    <property type="nucleotide sequence ID" value="NZ_JACXSI010000003.1"/>
</dbReference>
<reference evidence="1" key="1">
    <citation type="submission" date="2020-09" db="EMBL/GenBank/DDBJ databases">
        <title>Bacillus faecalis sp. nov., a moderately halophilic bacterium isolated from cow faeces.</title>
        <authorList>
            <person name="Jiang L."/>
            <person name="Lee J."/>
        </authorList>
    </citation>
    <scope>NUCLEOTIDE SEQUENCE</scope>
    <source>
        <strain evidence="1">AGMB 02131</strain>
    </source>
</reference>
<sequence>MMYLRQGKSSVEIGELRTKIDICVEGTEIDRKNGIQKTVYNSILTTRAKVIGESGKAFLGADRELHQVRKRVFLRKRRNLQLTEKHFIRLEDGYVYKIYSLNEYDVMFNELLLQRIEQ</sequence>